<dbReference type="Proteomes" id="UP001444661">
    <property type="component" value="Unassembled WGS sequence"/>
</dbReference>
<organism evidence="1 2">
    <name type="scientific">Apiospora rasikravindrae</name>
    <dbReference type="NCBI Taxonomy" id="990691"/>
    <lineage>
        <taxon>Eukaryota</taxon>
        <taxon>Fungi</taxon>
        <taxon>Dikarya</taxon>
        <taxon>Ascomycota</taxon>
        <taxon>Pezizomycotina</taxon>
        <taxon>Sordariomycetes</taxon>
        <taxon>Xylariomycetidae</taxon>
        <taxon>Amphisphaeriales</taxon>
        <taxon>Apiosporaceae</taxon>
        <taxon>Apiospora</taxon>
    </lineage>
</organism>
<accession>A0ABR1UCD1</accession>
<protein>
    <submittedName>
        <fullName evidence="1">Uncharacterized protein</fullName>
    </submittedName>
</protein>
<evidence type="ECO:0000313" key="1">
    <source>
        <dbReference type="EMBL" id="KAK8055593.1"/>
    </source>
</evidence>
<dbReference type="EMBL" id="JAQQWK010000001">
    <property type="protein sequence ID" value="KAK8055593.1"/>
    <property type="molecule type" value="Genomic_DNA"/>
</dbReference>
<comment type="caution">
    <text evidence="1">The sequence shown here is derived from an EMBL/GenBank/DDBJ whole genome shotgun (WGS) entry which is preliminary data.</text>
</comment>
<proteinExistence type="predicted"/>
<keyword evidence="2" id="KW-1185">Reference proteome</keyword>
<gene>
    <name evidence="1" type="ORF">PG993_000820</name>
</gene>
<evidence type="ECO:0000313" key="2">
    <source>
        <dbReference type="Proteomes" id="UP001444661"/>
    </source>
</evidence>
<reference evidence="1 2" key="1">
    <citation type="submission" date="2023-01" db="EMBL/GenBank/DDBJ databases">
        <title>Analysis of 21 Apiospora genomes using comparative genomics revels a genus with tremendous synthesis potential of carbohydrate active enzymes and secondary metabolites.</title>
        <authorList>
            <person name="Sorensen T."/>
        </authorList>
    </citation>
    <scope>NUCLEOTIDE SEQUENCE [LARGE SCALE GENOMIC DNA]</scope>
    <source>
        <strain evidence="1 2">CBS 33761</strain>
    </source>
</reference>
<name>A0ABR1UCD1_9PEZI</name>
<sequence>MENFVPKAGEKVELSAVEETCLGNLHLRVLDADAPLPILGDQYVKLVVAQLQADFEGDATRGPHTEAVETCQGYGAWKE</sequence>